<dbReference type="EMBL" id="JAGKQM010000018">
    <property type="protein sequence ID" value="KAH0865169.1"/>
    <property type="molecule type" value="Genomic_DNA"/>
</dbReference>
<evidence type="ECO:0000313" key="3">
    <source>
        <dbReference type="Proteomes" id="UP000824890"/>
    </source>
</evidence>
<name>A0ABQ7YBT1_BRANA</name>
<gene>
    <name evidence="2" type="ORF">HID58_082380</name>
</gene>
<proteinExistence type="predicted"/>
<organism evidence="2 3">
    <name type="scientific">Brassica napus</name>
    <name type="common">Rape</name>
    <dbReference type="NCBI Taxonomy" id="3708"/>
    <lineage>
        <taxon>Eukaryota</taxon>
        <taxon>Viridiplantae</taxon>
        <taxon>Streptophyta</taxon>
        <taxon>Embryophyta</taxon>
        <taxon>Tracheophyta</taxon>
        <taxon>Spermatophyta</taxon>
        <taxon>Magnoliopsida</taxon>
        <taxon>eudicotyledons</taxon>
        <taxon>Gunneridae</taxon>
        <taxon>Pentapetalae</taxon>
        <taxon>rosids</taxon>
        <taxon>malvids</taxon>
        <taxon>Brassicales</taxon>
        <taxon>Brassicaceae</taxon>
        <taxon>Brassiceae</taxon>
        <taxon>Brassica</taxon>
    </lineage>
</organism>
<evidence type="ECO:0000256" key="1">
    <source>
        <dbReference type="SAM" id="MobiDB-lite"/>
    </source>
</evidence>
<sequence>KRQKRKTRPLRKAWKARPLVTGVTKREDGGIALFDERRFDVSFGDSSRRRLLRCLSSAASSPVTLLGDLFLCGPPRRVGVLSSLLVISLRGTSPPSFPSVAHIEAFTSDRKVNRNFVFYCQRCSCNTCVLIRSVMLFRGSSDTQPQMEPRKRIVCGLSARGIIPPLSEEDRDDDVGPLPQEDPVEVVDISDEEEEDIVELSREEYMSNMGYFIRVEESEDDIEPGIRRMLERMQEEEMKLREEKFKVLKSGIKQEKGQSSKGDGNKRKGR</sequence>
<feature type="non-terminal residue" evidence="2">
    <location>
        <position position="1"/>
    </location>
</feature>
<feature type="region of interest" description="Disordered" evidence="1">
    <location>
        <begin position="248"/>
        <end position="270"/>
    </location>
</feature>
<dbReference type="Proteomes" id="UP000824890">
    <property type="component" value="Unassembled WGS sequence"/>
</dbReference>
<protein>
    <submittedName>
        <fullName evidence="2">Uncharacterized protein</fullName>
    </submittedName>
</protein>
<keyword evidence="3" id="KW-1185">Reference proteome</keyword>
<feature type="non-terminal residue" evidence="2">
    <location>
        <position position="270"/>
    </location>
</feature>
<reference evidence="2 3" key="1">
    <citation type="submission" date="2021-05" db="EMBL/GenBank/DDBJ databases">
        <title>Genome Assembly of Synthetic Allotetraploid Brassica napus Reveals Homoeologous Exchanges between Subgenomes.</title>
        <authorList>
            <person name="Davis J.T."/>
        </authorList>
    </citation>
    <scope>NUCLEOTIDE SEQUENCE [LARGE SCALE GENOMIC DNA]</scope>
    <source>
        <strain evidence="3">cv. Da-Ae</strain>
        <tissue evidence="2">Seedling</tissue>
    </source>
</reference>
<comment type="caution">
    <text evidence="2">The sequence shown here is derived from an EMBL/GenBank/DDBJ whole genome shotgun (WGS) entry which is preliminary data.</text>
</comment>
<accession>A0ABQ7YBT1</accession>
<evidence type="ECO:0000313" key="2">
    <source>
        <dbReference type="EMBL" id="KAH0865169.1"/>
    </source>
</evidence>